<reference evidence="1" key="1">
    <citation type="submission" date="2022-08" db="EMBL/GenBank/DDBJ databases">
        <title>Genome Sequence of Lecanicillium fungicola.</title>
        <authorList>
            <person name="Buettner E."/>
        </authorList>
    </citation>
    <scope>NUCLEOTIDE SEQUENCE</scope>
    <source>
        <strain evidence="1">Babe33</strain>
    </source>
</reference>
<sequence length="115" mass="12557">MTDLLKILPSFPAGPFASLLPIIEQQSLSTTDLLTQHPVDLAKQTRIPLLDLKRFIAAVQVSLADDLKPEKPLARPYIPRERRHSLDNTVHDGSEDGDGAPLMTPSIRPSAVASL</sequence>
<keyword evidence="2" id="KW-1185">Reference proteome</keyword>
<protein>
    <submittedName>
        <fullName evidence="1">Uncharacterized protein</fullName>
    </submittedName>
</protein>
<comment type="caution">
    <text evidence="1">The sequence shown here is derived from an EMBL/GenBank/DDBJ whole genome shotgun (WGS) entry which is preliminary data.</text>
</comment>
<proteinExistence type="predicted"/>
<dbReference type="EMBL" id="JANJQO010002911">
    <property type="protein sequence ID" value="KAJ2965630.1"/>
    <property type="molecule type" value="Genomic_DNA"/>
</dbReference>
<gene>
    <name evidence="1" type="ORF">NQ176_g10524</name>
</gene>
<name>A0ACC1MF48_9HYPO</name>
<evidence type="ECO:0000313" key="1">
    <source>
        <dbReference type="EMBL" id="KAJ2965630.1"/>
    </source>
</evidence>
<evidence type="ECO:0000313" key="2">
    <source>
        <dbReference type="Proteomes" id="UP001143910"/>
    </source>
</evidence>
<dbReference type="Proteomes" id="UP001143910">
    <property type="component" value="Unassembled WGS sequence"/>
</dbReference>
<accession>A0ACC1MF48</accession>
<organism evidence="1 2">
    <name type="scientific">Zarea fungicola</name>
    <dbReference type="NCBI Taxonomy" id="93591"/>
    <lineage>
        <taxon>Eukaryota</taxon>
        <taxon>Fungi</taxon>
        <taxon>Dikarya</taxon>
        <taxon>Ascomycota</taxon>
        <taxon>Pezizomycotina</taxon>
        <taxon>Sordariomycetes</taxon>
        <taxon>Hypocreomycetidae</taxon>
        <taxon>Hypocreales</taxon>
        <taxon>Cordycipitaceae</taxon>
        <taxon>Zarea</taxon>
    </lineage>
</organism>